<reference evidence="2 3" key="1">
    <citation type="journal article" date="2023" name="Commun. Biol.">
        <title>Genome analysis of Parmales, the sister group of diatoms, reveals the evolutionary specialization of diatoms from phago-mixotrophs to photoautotrophs.</title>
        <authorList>
            <person name="Ban H."/>
            <person name="Sato S."/>
            <person name="Yoshikawa S."/>
            <person name="Yamada K."/>
            <person name="Nakamura Y."/>
            <person name="Ichinomiya M."/>
            <person name="Sato N."/>
            <person name="Blanc-Mathieu R."/>
            <person name="Endo H."/>
            <person name="Kuwata A."/>
            <person name="Ogata H."/>
        </authorList>
    </citation>
    <scope>NUCLEOTIDE SEQUENCE [LARGE SCALE GENOMIC DNA]</scope>
</reference>
<feature type="non-terminal residue" evidence="2">
    <location>
        <position position="189"/>
    </location>
</feature>
<dbReference type="Proteomes" id="UP001165060">
    <property type="component" value="Unassembled WGS sequence"/>
</dbReference>
<organism evidence="2 3">
    <name type="scientific">Tetraparma gracilis</name>
    <dbReference type="NCBI Taxonomy" id="2962635"/>
    <lineage>
        <taxon>Eukaryota</taxon>
        <taxon>Sar</taxon>
        <taxon>Stramenopiles</taxon>
        <taxon>Ochrophyta</taxon>
        <taxon>Bolidophyceae</taxon>
        <taxon>Parmales</taxon>
        <taxon>Triparmaceae</taxon>
        <taxon>Tetraparma</taxon>
    </lineage>
</organism>
<dbReference type="EMBL" id="BRYB01004052">
    <property type="protein sequence ID" value="GMI24882.1"/>
    <property type="molecule type" value="Genomic_DNA"/>
</dbReference>
<name>A0ABQ6MF21_9STRA</name>
<keyword evidence="3" id="KW-1185">Reference proteome</keyword>
<evidence type="ECO:0000313" key="2">
    <source>
        <dbReference type="EMBL" id="GMI24882.1"/>
    </source>
</evidence>
<sequence length="189" mass="19425">MQAASSTKMFKSSRNAKGDHLRGRSHSDGELCLKEEPDEQGAGSSGDDESSASGARPPLPPERGAPAPAPAAKAKSPLAALTKTVTTAANAVTAAPRSAYSAAMTGASLKPSSASLLPASPSLLASSKHPPKSGDIWVERRVELLAVGKGPDVMLVYYDTSSPPTSTTEPRFAINVGDTRAVCQPLVYP</sequence>
<accession>A0ABQ6MF21</accession>
<evidence type="ECO:0000256" key="1">
    <source>
        <dbReference type="SAM" id="MobiDB-lite"/>
    </source>
</evidence>
<feature type="compositionally biased region" description="Basic and acidic residues" evidence="1">
    <location>
        <begin position="16"/>
        <end position="35"/>
    </location>
</feature>
<evidence type="ECO:0000313" key="3">
    <source>
        <dbReference type="Proteomes" id="UP001165060"/>
    </source>
</evidence>
<protein>
    <submittedName>
        <fullName evidence="2">Uncharacterized protein</fullName>
    </submittedName>
</protein>
<feature type="compositionally biased region" description="Polar residues" evidence="1">
    <location>
        <begin position="1"/>
        <end position="15"/>
    </location>
</feature>
<gene>
    <name evidence="2" type="ORF">TeGR_g8929</name>
</gene>
<feature type="compositionally biased region" description="Pro residues" evidence="1">
    <location>
        <begin position="57"/>
        <end position="69"/>
    </location>
</feature>
<comment type="caution">
    <text evidence="2">The sequence shown here is derived from an EMBL/GenBank/DDBJ whole genome shotgun (WGS) entry which is preliminary data.</text>
</comment>
<proteinExistence type="predicted"/>
<feature type="region of interest" description="Disordered" evidence="1">
    <location>
        <begin position="1"/>
        <end position="76"/>
    </location>
</feature>